<dbReference type="SMART" id="SM00028">
    <property type="entry name" value="TPR"/>
    <property type="match status" value="8"/>
</dbReference>
<dbReference type="EMBL" id="RBZO01000004">
    <property type="protein sequence ID" value="RKQ17574.1"/>
    <property type="molecule type" value="Genomic_DNA"/>
</dbReference>
<feature type="repeat" description="TPR" evidence="1">
    <location>
        <begin position="343"/>
        <end position="376"/>
    </location>
</feature>
<organism evidence="2 3">
    <name type="scientific">Oceanobacillus bengalensis</name>
    <dbReference type="NCBI Taxonomy" id="1435466"/>
    <lineage>
        <taxon>Bacteria</taxon>
        <taxon>Bacillati</taxon>
        <taxon>Bacillota</taxon>
        <taxon>Bacilli</taxon>
        <taxon>Bacillales</taxon>
        <taxon>Bacillaceae</taxon>
        <taxon>Oceanobacillus</taxon>
    </lineage>
</organism>
<gene>
    <name evidence="2" type="ORF">D8M05_04030</name>
</gene>
<evidence type="ECO:0000313" key="3">
    <source>
        <dbReference type="Proteomes" id="UP000281813"/>
    </source>
</evidence>
<name>A0A494Z515_9BACI</name>
<dbReference type="OrthoDB" id="2712081at2"/>
<proteinExistence type="predicted"/>
<keyword evidence="3" id="KW-1185">Reference proteome</keyword>
<sequence>MINNLEHGQQSPMLLSICKEIRTALKQETYNKSKDRVNAIEKQLENKEALSSEVQFFILSTLAKYYKKAKNYDKAGNYSRQAIRLSKNVQIEQMETIIDTYLDYAALEMEYGQLSAARMELAKLLAFLDSKEHQDPYSYGLIFRSLGKVSLKEENVESGIKQLDQALDYFKRAVPETHPVIQTTIQILSDAHIQVESYDHAIELYEHMRHIHNYENDKVSESKTLLKLGEIYFYIDLKEARKTLTRAIKLMAEIYEGNHLDIANAILMLAEIDENMGNFPRAINYYKQALDQLTSFYHEEHFMIVYVYSKIGTISIKLFKLRQAKEYLEKGLALSANYPKIRLQFLYALGKIYSDKKEYDKAFTVFSQFLEMLEKDGRTKSIAYGNTLQAIAFNYLQQDHVEEAFAYYEQALGIYEKLSNCIEEKGLTCIRLAYCYENILKKDTKKAENYYEKGFKLLEKTRNQDLLDEALAGIIDFFIRNHNPKKRKIYENKFVKRQTAKQNN</sequence>
<dbReference type="InterPro" id="IPR011990">
    <property type="entry name" value="TPR-like_helical_dom_sf"/>
</dbReference>
<dbReference type="SUPFAM" id="SSF48452">
    <property type="entry name" value="TPR-like"/>
    <property type="match status" value="2"/>
</dbReference>
<dbReference type="RefSeq" id="WP_121128893.1">
    <property type="nucleotide sequence ID" value="NZ_JBHUFK010000001.1"/>
</dbReference>
<protein>
    <submittedName>
        <fullName evidence="2">Tetratricopeptide repeat protein</fullName>
    </submittedName>
</protein>
<dbReference type="PANTHER" id="PTHR19959:SF119">
    <property type="entry name" value="FUNGAL LIPASE-LIKE DOMAIN-CONTAINING PROTEIN"/>
    <property type="match status" value="1"/>
</dbReference>
<accession>A0A494Z515</accession>
<evidence type="ECO:0000256" key="1">
    <source>
        <dbReference type="PROSITE-ProRule" id="PRU00339"/>
    </source>
</evidence>
<dbReference type="Proteomes" id="UP000281813">
    <property type="component" value="Unassembled WGS sequence"/>
</dbReference>
<evidence type="ECO:0000313" key="2">
    <source>
        <dbReference type="EMBL" id="RKQ17574.1"/>
    </source>
</evidence>
<dbReference type="PANTHER" id="PTHR19959">
    <property type="entry name" value="KINESIN LIGHT CHAIN"/>
    <property type="match status" value="1"/>
</dbReference>
<dbReference type="AlphaFoldDB" id="A0A494Z515"/>
<comment type="caution">
    <text evidence="2">The sequence shown here is derived from an EMBL/GenBank/DDBJ whole genome shotgun (WGS) entry which is preliminary data.</text>
</comment>
<reference evidence="2 3" key="1">
    <citation type="journal article" date="2015" name="Antonie Van Leeuwenhoek">
        <title>Oceanobacillus bengalensis sp. nov., a bacterium isolated from seawater of the Bay of Bengal.</title>
        <authorList>
            <person name="Yongchang O."/>
            <person name="Xiang W."/>
            <person name="Wang G."/>
        </authorList>
    </citation>
    <scope>NUCLEOTIDE SEQUENCE [LARGE SCALE GENOMIC DNA]</scope>
    <source>
        <strain evidence="2 3">MCCC 1K00260</strain>
    </source>
</reference>
<dbReference type="InterPro" id="IPR019734">
    <property type="entry name" value="TPR_rpt"/>
</dbReference>
<dbReference type="Pfam" id="PF13181">
    <property type="entry name" value="TPR_8"/>
    <property type="match status" value="2"/>
</dbReference>
<dbReference type="PROSITE" id="PS50005">
    <property type="entry name" value="TPR"/>
    <property type="match status" value="1"/>
</dbReference>
<keyword evidence="1" id="KW-0802">TPR repeat</keyword>
<dbReference type="Pfam" id="PF13424">
    <property type="entry name" value="TPR_12"/>
    <property type="match status" value="2"/>
</dbReference>
<dbReference type="Gene3D" id="1.25.40.10">
    <property type="entry name" value="Tetratricopeptide repeat domain"/>
    <property type="match status" value="3"/>
</dbReference>